<evidence type="ECO:0000259" key="5">
    <source>
        <dbReference type="PROSITE" id="PS50977"/>
    </source>
</evidence>
<comment type="caution">
    <text evidence="6">The sequence shown here is derived from an EMBL/GenBank/DDBJ whole genome shotgun (WGS) entry which is preliminary data.</text>
</comment>
<dbReference type="Pfam" id="PF21597">
    <property type="entry name" value="TetR_C_43"/>
    <property type="match status" value="1"/>
</dbReference>
<dbReference type="Pfam" id="PF00440">
    <property type="entry name" value="TetR_N"/>
    <property type="match status" value="1"/>
</dbReference>
<evidence type="ECO:0000313" key="6">
    <source>
        <dbReference type="EMBL" id="GIM93519.1"/>
    </source>
</evidence>
<dbReference type="AlphaFoldDB" id="A0A919TCK2"/>
<organism evidence="6 7">
    <name type="scientific">Paractinoplanes toevensis</name>
    <dbReference type="NCBI Taxonomy" id="571911"/>
    <lineage>
        <taxon>Bacteria</taxon>
        <taxon>Bacillati</taxon>
        <taxon>Actinomycetota</taxon>
        <taxon>Actinomycetes</taxon>
        <taxon>Micromonosporales</taxon>
        <taxon>Micromonosporaceae</taxon>
        <taxon>Paractinoplanes</taxon>
    </lineage>
</organism>
<keyword evidence="7" id="KW-1185">Reference proteome</keyword>
<dbReference type="EMBL" id="BOQN01000067">
    <property type="protein sequence ID" value="GIM93519.1"/>
    <property type="molecule type" value="Genomic_DNA"/>
</dbReference>
<evidence type="ECO:0000256" key="4">
    <source>
        <dbReference type="PROSITE-ProRule" id="PRU00335"/>
    </source>
</evidence>
<dbReference type="PANTHER" id="PTHR30055">
    <property type="entry name" value="HTH-TYPE TRANSCRIPTIONAL REGULATOR RUTR"/>
    <property type="match status" value="1"/>
</dbReference>
<dbReference type="InterPro" id="IPR049445">
    <property type="entry name" value="TetR_SbtR-like_C"/>
</dbReference>
<dbReference type="PRINTS" id="PR00455">
    <property type="entry name" value="HTHTETR"/>
</dbReference>
<gene>
    <name evidence="6" type="ORF">Ato02nite_053120</name>
</gene>
<dbReference type="GO" id="GO:0000976">
    <property type="term" value="F:transcription cis-regulatory region binding"/>
    <property type="evidence" value="ECO:0007669"/>
    <property type="project" value="TreeGrafter"/>
</dbReference>
<dbReference type="Proteomes" id="UP000677082">
    <property type="component" value="Unassembled WGS sequence"/>
</dbReference>
<dbReference type="Gene3D" id="1.10.357.10">
    <property type="entry name" value="Tetracycline Repressor, domain 2"/>
    <property type="match status" value="1"/>
</dbReference>
<reference evidence="6 7" key="1">
    <citation type="submission" date="2021-03" db="EMBL/GenBank/DDBJ databases">
        <title>Whole genome shotgun sequence of Actinoplanes toevensis NBRC 105298.</title>
        <authorList>
            <person name="Komaki H."/>
            <person name="Tamura T."/>
        </authorList>
    </citation>
    <scope>NUCLEOTIDE SEQUENCE [LARGE SCALE GENOMIC DNA]</scope>
    <source>
        <strain evidence="6 7">NBRC 105298</strain>
    </source>
</reference>
<keyword evidence="2 4" id="KW-0238">DNA-binding</keyword>
<evidence type="ECO:0000256" key="3">
    <source>
        <dbReference type="ARBA" id="ARBA00023163"/>
    </source>
</evidence>
<evidence type="ECO:0000256" key="1">
    <source>
        <dbReference type="ARBA" id="ARBA00023015"/>
    </source>
</evidence>
<evidence type="ECO:0000313" key="7">
    <source>
        <dbReference type="Proteomes" id="UP000677082"/>
    </source>
</evidence>
<keyword evidence="3" id="KW-0804">Transcription</keyword>
<name>A0A919TCK2_9ACTN</name>
<proteinExistence type="predicted"/>
<dbReference type="GO" id="GO:0003700">
    <property type="term" value="F:DNA-binding transcription factor activity"/>
    <property type="evidence" value="ECO:0007669"/>
    <property type="project" value="TreeGrafter"/>
</dbReference>
<dbReference type="InterPro" id="IPR050109">
    <property type="entry name" value="HTH-type_TetR-like_transc_reg"/>
</dbReference>
<evidence type="ECO:0000256" key="2">
    <source>
        <dbReference type="ARBA" id="ARBA00023125"/>
    </source>
</evidence>
<sequence>MSPRADAVRNRAKILEVAARVFAEQGASASTEQVAAEAGVAIGTVFRHFPTKADLLAAIMKDTLAGLAARVAAPDATLFGVFTDLVASAAARRSVIDLLPHLEVAESIAQFHAVVAGLLTRAREAGEVRPEIGPDEVMALLVAVCQGALRGGWSPSLQRDTLAIVFAGLRPAGTVVPGS</sequence>
<feature type="domain" description="HTH tetR-type" evidence="5">
    <location>
        <begin position="8"/>
        <end position="67"/>
    </location>
</feature>
<keyword evidence="1" id="KW-0805">Transcription regulation</keyword>
<dbReference type="InterPro" id="IPR009057">
    <property type="entry name" value="Homeodomain-like_sf"/>
</dbReference>
<dbReference type="SUPFAM" id="SSF46689">
    <property type="entry name" value="Homeodomain-like"/>
    <property type="match status" value="1"/>
</dbReference>
<feature type="DNA-binding region" description="H-T-H motif" evidence="4">
    <location>
        <begin position="30"/>
        <end position="49"/>
    </location>
</feature>
<dbReference type="RefSeq" id="WP_213009335.1">
    <property type="nucleotide sequence ID" value="NZ_BOQN01000067.1"/>
</dbReference>
<dbReference type="SUPFAM" id="SSF48498">
    <property type="entry name" value="Tetracyclin repressor-like, C-terminal domain"/>
    <property type="match status" value="1"/>
</dbReference>
<dbReference type="InterPro" id="IPR001647">
    <property type="entry name" value="HTH_TetR"/>
</dbReference>
<dbReference type="InterPro" id="IPR036271">
    <property type="entry name" value="Tet_transcr_reg_TetR-rel_C_sf"/>
</dbReference>
<accession>A0A919TCK2</accession>
<protein>
    <submittedName>
        <fullName evidence="6">TetR family transcriptional regulator</fullName>
    </submittedName>
</protein>
<dbReference type="PANTHER" id="PTHR30055:SF234">
    <property type="entry name" value="HTH-TYPE TRANSCRIPTIONAL REGULATOR BETI"/>
    <property type="match status" value="1"/>
</dbReference>
<dbReference type="PROSITE" id="PS50977">
    <property type="entry name" value="HTH_TETR_2"/>
    <property type="match status" value="1"/>
</dbReference>